<comment type="subcellular location">
    <subcellularLocation>
        <location evidence="1">Membrane</location>
        <topology evidence="1">Multi-pass membrane protein</topology>
    </subcellularLocation>
</comment>
<gene>
    <name evidence="11" type="primary">FLC1</name>
    <name evidence="11" type="ORF">FIM1_3021</name>
</gene>
<dbReference type="InterPro" id="IPR010308">
    <property type="entry name" value="TRP_C"/>
</dbReference>
<evidence type="ECO:0000256" key="6">
    <source>
        <dbReference type="ARBA" id="ARBA00023136"/>
    </source>
</evidence>
<protein>
    <submittedName>
        <fullName evidence="11">Flavin carrier protein 1</fullName>
    </submittedName>
</protein>
<feature type="transmembrane region" description="Helical" evidence="8">
    <location>
        <begin position="463"/>
        <end position="484"/>
    </location>
</feature>
<evidence type="ECO:0000256" key="5">
    <source>
        <dbReference type="ARBA" id="ARBA00022989"/>
    </source>
</evidence>
<feature type="signal peptide" evidence="9">
    <location>
        <begin position="1"/>
        <end position="23"/>
    </location>
</feature>
<evidence type="ECO:0000256" key="9">
    <source>
        <dbReference type="SAM" id="SignalP"/>
    </source>
</evidence>
<dbReference type="PANTHER" id="PTHR31145:SF4">
    <property type="entry name" value="FLAVIN CARRIER PROTEIN 1-RELATED"/>
    <property type="match status" value="1"/>
</dbReference>
<dbReference type="InterPro" id="IPR040241">
    <property type="entry name" value="TRP_Flc/Pkd2-like"/>
</dbReference>
<keyword evidence="6 8" id="KW-0472">Membrane</keyword>
<comment type="similarity">
    <text evidence="2">Belongs to the transient receptor potential (TRP) ion channel family.</text>
</comment>
<reference evidence="11 12" key="1">
    <citation type="submission" date="2016-03" db="EMBL/GenBank/DDBJ databases">
        <title>How can Kluyveromyces marxianus grow so fast - potential evolutionary course in Saccharomyces Complex revealed by comparative genomics.</title>
        <authorList>
            <person name="Mo W."/>
            <person name="Lu W."/>
            <person name="Yang X."/>
            <person name="Qi J."/>
            <person name="Lv H."/>
        </authorList>
    </citation>
    <scope>NUCLEOTIDE SEQUENCE [LARGE SCALE GENOMIC DNA]</scope>
    <source>
        <strain evidence="11 12">FIM1</strain>
    </source>
</reference>
<feature type="chain" id="PRO_5045343870" evidence="9">
    <location>
        <begin position="24"/>
        <end position="791"/>
    </location>
</feature>
<dbReference type="Proteomes" id="UP000422736">
    <property type="component" value="Chromosome 4"/>
</dbReference>
<feature type="compositionally biased region" description="Basic residues" evidence="7">
    <location>
        <begin position="666"/>
        <end position="683"/>
    </location>
</feature>
<feature type="transmembrane region" description="Helical" evidence="8">
    <location>
        <begin position="519"/>
        <end position="542"/>
    </location>
</feature>
<dbReference type="SMART" id="SM01320">
    <property type="entry name" value="TRP_N"/>
    <property type="match status" value="1"/>
</dbReference>
<dbReference type="PANTHER" id="PTHR31145">
    <property type="entry name" value="INTEGRAL MEMBRANE PROTEIN (AFU_ORTHOLOGUE AFUA_7G01610)"/>
    <property type="match status" value="1"/>
</dbReference>
<feature type="transmembrane region" description="Helical" evidence="8">
    <location>
        <begin position="374"/>
        <end position="394"/>
    </location>
</feature>
<reference evidence="11 12" key="2">
    <citation type="submission" date="2019-11" db="EMBL/GenBank/DDBJ databases">
        <authorList>
            <person name="Lu H."/>
        </authorList>
    </citation>
    <scope>NUCLEOTIDE SEQUENCE [LARGE SCALE GENOMIC DNA]</scope>
    <source>
        <strain evidence="11 12">FIM1</strain>
    </source>
</reference>
<feature type="transmembrane region" description="Helical" evidence="8">
    <location>
        <begin position="490"/>
        <end position="507"/>
    </location>
</feature>
<feature type="compositionally biased region" description="Low complexity" evidence="7">
    <location>
        <begin position="684"/>
        <end position="697"/>
    </location>
</feature>
<feature type="transmembrane region" description="Helical" evidence="8">
    <location>
        <begin position="554"/>
        <end position="580"/>
    </location>
</feature>
<evidence type="ECO:0000313" key="11">
    <source>
        <dbReference type="EMBL" id="QGN16316.1"/>
    </source>
</evidence>
<keyword evidence="4 9" id="KW-0732">Signal</keyword>
<feature type="domain" description="ML-like" evidence="10">
    <location>
        <begin position="25"/>
        <end position="164"/>
    </location>
</feature>
<evidence type="ECO:0000256" key="8">
    <source>
        <dbReference type="SAM" id="Phobius"/>
    </source>
</evidence>
<keyword evidence="5 8" id="KW-1133">Transmembrane helix</keyword>
<accession>A0ABX6EVR8</accession>
<evidence type="ECO:0000256" key="7">
    <source>
        <dbReference type="SAM" id="MobiDB-lite"/>
    </source>
</evidence>
<proteinExistence type="inferred from homology"/>
<dbReference type="Pfam" id="PF14558">
    <property type="entry name" value="TRP_N"/>
    <property type="match status" value="1"/>
</dbReference>
<feature type="compositionally biased region" description="Polar residues" evidence="7">
    <location>
        <begin position="698"/>
        <end position="713"/>
    </location>
</feature>
<feature type="transmembrane region" description="Helical" evidence="8">
    <location>
        <begin position="400"/>
        <end position="422"/>
    </location>
</feature>
<feature type="transmembrane region" description="Helical" evidence="8">
    <location>
        <begin position="325"/>
        <end position="346"/>
    </location>
</feature>
<evidence type="ECO:0000259" key="10">
    <source>
        <dbReference type="SMART" id="SM01320"/>
    </source>
</evidence>
<keyword evidence="12" id="KW-1185">Reference proteome</keyword>
<name>A0ABX6EVR8_KLUMA</name>
<feature type="region of interest" description="Disordered" evidence="7">
    <location>
        <begin position="666"/>
        <end position="773"/>
    </location>
</feature>
<keyword evidence="3 8" id="KW-0812">Transmembrane</keyword>
<dbReference type="Pfam" id="PF06011">
    <property type="entry name" value="TRP"/>
    <property type="match status" value="1"/>
</dbReference>
<evidence type="ECO:0000256" key="1">
    <source>
        <dbReference type="ARBA" id="ARBA00004141"/>
    </source>
</evidence>
<organism evidence="11 12">
    <name type="scientific">Kluyveromyces marxianus</name>
    <name type="common">Yeast</name>
    <name type="synonym">Candida kefyr</name>
    <dbReference type="NCBI Taxonomy" id="4911"/>
    <lineage>
        <taxon>Eukaryota</taxon>
        <taxon>Fungi</taxon>
        <taxon>Dikarya</taxon>
        <taxon>Ascomycota</taxon>
        <taxon>Saccharomycotina</taxon>
        <taxon>Saccharomycetes</taxon>
        <taxon>Saccharomycetales</taxon>
        <taxon>Saccharomycetaceae</taxon>
        <taxon>Kluyveromyces</taxon>
    </lineage>
</organism>
<evidence type="ECO:0000256" key="3">
    <source>
        <dbReference type="ARBA" id="ARBA00022692"/>
    </source>
</evidence>
<evidence type="ECO:0000313" key="12">
    <source>
        <dbReference type="Proteomes" id="UP000422736"/>
    </source>
</evidence>
<dbReference type="InterPro" id="IPR032800">
    <property type="entry name" value="TRP_N"/>
</dbReference>
<sequence length="791" mass="88563">MIMKDFLAKCWILLCFLIASASAKRNLVATSLVTCMDNSQLTANSFDVVFNPDDSSLHYTLDITTEVNGYVVAQAEVYAYGFRVINKVIDPCNSNWKQFCPLYPGVIEIDSIQYISKHYKDMIPGIAYQVPDIDAYLKMNVMHRGSSEVIGCIQAFFTNGKTVSQPGVKWVTAVIAGLGLLTSALLSAFGNSNAASHVAANTMSLFLYFQSVAVFAMQHVETLPPIAAAWSENLMWSMGLIRVSFMQKIFRWYVQSTGGTPTLYLTSKTISVLVQRSLEFVENSWLYKRSHDVLKGNSNVLIFRGIKRLGYSAHIEVTSIVPTGLTFFVLCGYVLFGLIICTKYAIELSIRAGWIKNSRFIDFRKNWKAILKGALMRYIYIGFIQITILCFWEFVQRDSAAVITLSCLFLVMVYGIIAYASYRTIFFAKRSIAKHNNPAAILYGDQRVLHKYGFFYTMFSADYYYWSCVIMGYNFIRGLFIAFAQGSGKTQALAIFIFDLAYFIALIKYKPYLDRATNIMNILISTVTLINSFLFLFFSGLFNQPYPVGSIMAWVFFILNAAFSLILLMMILVYVGFVLFSKNPDVRFKPANDDRTSFQRQTATVGALDKSVAEELMALGTVAKDHDGDWQELLATQGNRTTESSSGSVDDEKFLSLKNEQSVSRKHSLKDKLFRKMSIRRNKSTSSKISNGKSISNAGTLSPGSSSNSTEPMSKSYPRVTSRGSGAENRLIDNSSDFDFTLDPGQVTPTRSPRRTASINNESVNLDGNADVNATSSTDIFQHNNGSYYKL</sequence>
<feature type="compositionally biased region" description="Polar residues" evidence="7">
    <location>
        <begin position="747"/>
        <end position="773"/>
    </location>
</feature>
<evidence type="ECO:0000256" key="2">
    <source>
        <dbReference type="ARBA" id="ARBA00010642"/>
    </source>
</evidence>
<dbReference type="EMBL" id="CP015057">
    <property type="protein sequence ID" value="QGN16316.1"/>
    <property type="molecule type" value="Genomic_DNA"/>
</dbReference>
<evidence type="ECO:0000256" key="4">
    <source>
        <dbReference type="ARBA" id="ARBA00022729"/>
    </source>
</evidence>